<dbReference type="PANTHER" id="PTHR10434:SF11">
    <property type="entry name" value="1-ACYL-SN-GLYCEROL-3-PHOSPHATE ACYLTRANSFERASE"/>
    <property type="match status" value="1"/>
</dbReference>
<dbReference type="Pfam" id="PF01553">
    <property type="entry name" value="Acyltransferase"/>
    <property type="match status" value="1"/>
</dbReference>
<evidence type="ECO:0000256" key="2">
    <source>
        <dbReference type="ARBA" id="ARBA00023315"/>
    </source>
</evidence>
<dbReference type="SUPFAM" id="SSF69593">
    <property type="entry name" value="Glycerol-3-phosphate (1)-acyltransferase"/>
    <property type="match status" value="1"/>
</dbReference>
<proteinExistence type="predicted"/>
<dbReference type="GO" id="GO:0003841">
    <property type="term" value="F:1-acylglycerol-3-phosphate O-acyltransferase activity"/>
    <property type="evidence" value="ECO:0007669"/>
    <property type="project" value="TreeGrafter"/>
</dbReference>
<keyword evidence="1" id="KW-0808">Transferase</keyword>
<dbReference type="CDD" id="cd07989">
    <property type="entry name" value="LPLAT_AGPAT-like"/>
    <property type="match status" value="1"/>
</dbReference>
<name>A0A1G2CQZ7_9BACT</name>
<dbReference type="GO" id="GO:0006654">
    <property type="term" value="P:phosphatidic acid biosynthetic process"/>
    <property type="evidence" value="ECO:0007669"/>
    <property type="project" value="TreeGrafter"/>
</dbReference>
<dbReference type="STRING" id="1798657.A2648_02505"/>
<comment type="caution">
    <text evidence="4">The sequence shown here is derived from an EMBL/GenBank/DDBJ whole genome shotgun (WGS) entry which is preliminary data.</text>
</comment>
<protein>
    <recommendedName>
        <fullName evidence="3">Phospholipid/glycerol acyltransferase domain-containing protein</fullName>
    </recommendedName>
</protein>
<evidence type="ECO:0000259" key="3">
    <source>
        <dbReference type="SMART" id="SM00563"/>
    </source>
</evidence>
<evidence type="ECO:0000313" key="4">
    <source>
        <dbReference type="EMBL" id="OGZ03803.1"/>
    </source>
</evidence>
<dbReference type="EMBL" id="MHLH01000015">
    <property type="protein sequence ID" value="OGZ03803.1"/>
    <property type="molecule type" value="Genomic_DNA"/>
</dbReference>
<evidence type="ECO:0000313" key="5">
    <source>
        <dbReference type="Proteomes" id="UP000178841"/>
    </source>
</evidence>
<reference evidence="4 5" key="1">
    <citation type="journal article" date="2016" name="Nat. Commun.">
        <title>Thousands of microbial genomes shed light on interconnected biogeochemical processes in an aquifer system.</title>
        <authorList>
            <person name="Anantharaman K."/>
            <person name="Brown C.T."/>
            <person name="Hug L.A."/>
            <person name="Sharon I."/>
            <person name="Castelle C.J."/>
            <person name="Probst A.J."/>
            <person name="Thomas B.C."/>
            <person name="Singh A."/>
            <person name="Wilkins M.J."/>
            <person name="Karaoz U."/>
            <person name="Brodie E.L."/>
            <person name="Williams K.H."/>
            <person name="Hubbard S.S."/>
            <person name="Banfield J.F."/>
        </authorList>
    </citation>
    <scope>NUCLEOTIDE SEQUENCE [LARGE SCALE GENOMIC DNA]</scope>
</reference>
<dbReference type="SMART" id="SM00563">
    <property type="entry name" value="PlsC"/>
    <property type="match status" value="1"/>
</dbReference>
<dbReference type="AlphaFoldDB" id="A0A1G2CQZ7"/>
<dbReference type="PANTHER" id="PTHR10434">
    <property type="entry name" value="1-ACYL-SN-GLYCEROL-3-PHOSPHATE ACYLTRANSFERASE"/>
    <property type="match status" value="1"/>
</dbReference>
<gene>
    <name evidence="4" type="ORF">A2648_02505</name>
</gene>
<evidence type="ECO:0000256" key="1">
    <source>
        <dbReference type="ARBA" id="ARBA00022679"/>
    </source>
</evidence>
<accession>A0A1G2CQZ7</accession>
<dbReference type="InterPro" id="IPR002123">
    <property type="entry name" value="Plipid/glycerol_acylTrfase"/>
</dbReference>
<keyword evidence="2" id="KW-0012">Acyltransferase</keyword>
<sequence length="224" mass="25318">MIKSLPPLILQTMSWIPTRLVLWFFTGFEVRGLENLKGESGPLILASNHANELDPILVTAAVPFFSPLLPVFYVAKKREFYEKEGPMGVIYGGAFFKFWGAYPVREGLKNYKLSLNIHIQMLKERKCLLIFPEGEITKDGKIRGARGGIGYLAYATGSKVIPVLIQGNYRLTQKVFFSRKRKIIITIGKPVNLKSLFTGTEEPTVEEYQTAAKKIMTEVKKLDK</sequence>
<organism evidence="4 5">
    <name type="scientific">Candidatus Lloydbacteria bacterium RIFCSPHIGHO2_01_FULL_41_20</name>
    <dbReference type="NCBI Taxonomy" id="1798657"/>
    <lineage>
        <taxon>Bacteria</taxon>
        <taxon>Candidatus Lloydiibacteriota</taxon>
    </lineage>
</organism>
<dbReference type="Proteomes" id="UP000178841">
    <property type="component" value="Unassembled WGS sequence"/>
</dbReference>
<feature type="domain" description="Phospholipid/glycerol acyltransferase" evidence="3">
    <location>
        <begin position="43"/>
        <end position="168"/>
    </location>
</feature>